<dbReference type="EMBL" id="MBTF01000035">
    <property type="protein sequence ID" value="OOQ57876.1"/>
    <property type="molecule type" value="Genomic_DNA"/>
</dbReference>
<dbReference type="InterPro" id="IPR007438">
    <property type="entry name" value="DUF488"/>
</dbReference>
<evidence type="ECO:0008006" key="3">
    <source>
        <dbReference type="Google" id="ProtNLM"/>
    </source>
</evidence>
<dbReference type="OrthoDB" id="9810084at2"/>
<protein>
    <recommendedName>
        <fullName evidence="3">DUF488 domain-containing protein</fullName>
    </recommendedName>
</protein>
<reference evidence="1 2" key="1">
    <citation type="submission" date="2016-07" db="EMBL/GenBank/DDBJ databases">
        <title>Genomic analysis of zinc-resistant bacterium Mucilaginibacter pedocola TBZ30.</title>
        <authorList>
            <person name="Huang J."/>
            <person name="Tang J."/>
        </authorList>
    </citation>
    <scope>NUCLEOTIDE SEQUENCE [LARGE SCALE GENOMIC DNA]</scope>
    <source>
        <strain evidence="1 2">TBZ30</strain>
    </source>
</reference>
<name>A0A1S9PA62_9SPHI</name>
<dbReference type="Pfam" id="PF04343">
    <property type="entry name" value="DUF488"/>
    <property type="match status" value="1"/>
</dbReference>
<evidence type="ECO:0000313" key="2">
    <source>
        <dbReference type="Proteomes" id="UP000189739"/>
    </source>
</evidence>
<accession>A0A1S9PA62</accession>
<dbReference type="STRING" id="1792845.BC343_13965"/>
<dbReference type="PANTHER" id="PTHR39337">
    <property type="entry name" value="BLR5642 PROTEIN"/>
    <property type="match status" value="1"/>
</dbReference>
<gene>
    <name evidence="1" type="ORF">BC343_13965</name>
</gene>
<dbReference type="AlphaFoldDB" id="A0A1S9PA62"/>
<evidence type="ECO:0000313" key="1">
    <source>
        <dbReference type="EMBL" id="OOQ57876.1"/>
    </source>
</evidence>
<dbReference type="PANTHER" id="PTHR39337:SF1">
    <property type="entry name" value="BLR5642 PROTEIN"/>
    <property type="match status" value="1"/>
</dbReference>
<proteinExistence type="predicted"/>
<dbReference type="Proteomes" id="UP000189739">
    <property type="component" value="Unassembled WGS sequence"/>
</dbReference>
<keyword evidence="2" id="KW-1185">Reference proteome</keyword>
<organism evidence="1 2">
    <name type="scientific">Mucilaginibacter pedocola</name>
    <dbReference type="NCBI Taxonomy" id="1792845"/>
    <lineage>
        <taxon>Bacteria</taxon>
        <taxon>Pseudomonadati</taxon>
        <taxon>Bacteroidota</taxon>
        <taxon>Sphingobacteriia</taxon>
        <taxon>Sphingobacteriales</taxon>
        <taxon>Sphingobacteriaceae</taxon>
        <taxon>Mucilaginibacter</taxon>
    </lineage>
</organism>
<sequence>MFYRRKIILAMLELFDGKLEKLRLQKLLFLFSKSQTNPEYEFVPYKFGCFSFSAQADLTTMIQKGSLIEEENGLIKKDPAKYLAGLKEADRKALVELKKLYGGFSGTALMRHTYVNFPYFALNSLKAPEILTEEEMAKVKASRPPFSATTLFTIGYEGISLENYINKLIRNDVRVLVDVRKNPLSMKYGFSKSLLKKVCESVGIEYLHIPEVGIDSDQRQELNTQRDYDQLFAIYKKENLVNTAGAQAGILALLENKKRIALTCFEANICQCHRKPLAEAIRKLSGDQYDLKHI</sequence>
<comment type="caution">
    <text evidence="1">The sequence shown here is derived from an EMBL/GenBank/DDBJ whole genome shotgun (WGS) entry which is preliminary data.</text>
</comment>